<keyword evidence="3" id="KW-1185">Reference proteome</keyword>
<evidence type="ECO:0000256" key="1">
    <source>
        <dbReference type="SAM" id="Phobius"/>
    </source>
</evidence>
<keyword evidence="1" id="KW-0472">Membrane</keyword>
<name>A0A4Z0P941_9BACT</name>
<dbReference type="AlphaFoldDB" id="A0A4Z0P941"/>
<feature type="transmembrane region" description="Helical" evidence="1">
    <location>
        <begin position="6"/>
        <end position="30"/>
    </location>
</feature>
<keyword evidence="1" id="KW-1133">Transmembrane helix</keyword>
<organism evidence="2 3">
    <name type="scientific">Hymenobacter fodinae</name>
    <dbReference type="NCBI Taxonomy" id="2510796"/>
    <lineage>
        <taxon>Bacteria</taxon>
        <taxon>Pseudomonadati</taxon>
        <taxon>Bacteroidota</taxon>
        <taxon>Cytophagia</taxon>
        <taxon>Cytophagales</taxon>
        <taxon>Hymenobacteraceae</taxon>
        <taxon>Hymenobacter</taxon>
    </lineage>
</organism>
<reference evidence="2 3" key="1">
    <citation type="submission" date="2019-04" db="EMBL/GenBank/DDBJ databases">
        <authorList>
            <person name="Feng G."/>
            <person name="Zhang J."/>
            <person name="Zhu H."/>
        </authorList>
    </citation>
    <scope>NUCLEOTIDE SEQUENCE [LARGE SCALE GENOMIC DNA]</scope>
    <source>
        <strain evidence="2 3">92R-1</strain>
    </source>
</reference>
<evidence type="ECO:0000313" key="3">
    <source>
        <dbReference type="Proteomes" id="UP000298337"/>
    </source>
</evidence>
<sequence>MEEKLIDLLSAIGSILSALVAIAALIYSYYQSKTSLSYAYSQADHEAKLKRYEIKRDYQNVILRWFSETTKILIELRLLLTSKYDVSGVEYEYELKKANLLSMLSSQIEIGRLYFPNIDKGDGFGDKKPRAYRGYRNLTLDFLVFSYNIFLSKDVCKYEHHLVRLQREFTSIICEILNPEEFLNEVKKHSEKYFSHNLSYEEFLKRDPNNIDLFFPRRID</sequence>
<dbReference type="RefSeq" id="WP_135434349.1">
    <property type="nucleotide sequence ID" value="NZ_SRLA01000002.1"/>
</dbReference>
<evidence type="ECO:0000313" key="2">
    <source>
        <dbReference type="EMBL" id="TGE08438.1"/>
    </source>
</evidence>
<dbReference type="OrthoDB" id="7063780at2"/>
<protein>
    <recommendedName>
        <fullName evidence="4">Phage abortive infection protein</fullName>
    </recommendedName>
</protein>
<dbReference type="Proteomes" id="UP000298337">
    <property type="component" value="Unassembled WGS sequence"/>
</dbReference>
<accession>A0A4Z0P941</accession>
<evidence type="ECO:0008006" key="4">
    <source>
        <dbReference type="Google" id="ProtNLM"/>
    </source>
</evidence>
<proteinExistence type="predicted"/>
<gene>
    <name evidence="2" type="ORF">EU556_12055</name>
</gene>
<comment type="caution">
    <text evidence="2">The sequence shown here is derived from an EMBL/GenBank/DDBJ whole genome shotgun (WGS) entry which is preliminary data.</text>
</comment>
<keyword evidence="1" id="KW-0812">Transmembrane</keyword>
<dbReference type="EMBL" id="SRLA01000002">
    <property type="protein sequence ID" value="TGE08438.1"/>
    <property type="molecule type" value="Genomic_DNA"/>
</dbReference>